<dbReference type="InterPro" id="IPR013207">
    <property type="entry name" value="LGFP"/>
</dbReference>
<dbReference type="Proteomes" id="UP000582646">
    <property type="component" value="Unassembled WGS sequence"/>
</dbReference>
<evidence type="ECO:0000313" key="2">
    <source>
        <dbReference type="EMBL" id="NKY19447.1"/>
    </source>
</evidence>
<name>A0A846X1I5_9ACTN</name>
<dbReference type="RefSeq" id="WP_168546444.1">
    <property type="nucleotide sequence ID" value="NZ_JAAXOQ010000018.1"/>
</dbReference>
<evidence type="ECO:0000313" key="3">
    <source>
        <dbReference type="Proteomes" id="UP000582646"/>
    </source>
</evidence>
<dbReference type="EMBL" id="JAAXOQ010000018">
    <property type="protein sequence ID" value="NKY19447.1"/>
    <property type="molecule type" value="Genomic_DNA"/>
</dbReference>
<keyword evidence="1" id="KW-0732">Signal</keyword>
<protein>
    <submittedName>
        <fullName evidence="2">Lysozyme</fullName>
    </submittedName>
</protein>
<accession>A0A846X1I5</accession>
<sequence>MFTLTRRHCAALFGTTISVMIGAVAFVPPTAAHADQLAGGRVVKGQIETTYFALGGPDPHRLWGRTLTDELADRRGGKYQVFENDASIYWNPGADGGNAHAIGGAIRSAWGKTGWETGPLGYPVSDERRVNTAGDPILGWGAQVAGAWNDFQNGGKIMWTPQTGAHPVLGEIGKTFDRAGGVAKYGWPTGPERLNAADGTFTQDFQKGSITWPAAQNGVLR</sequence>
<proteinExistence type="predicted"/>
<keyword evidence="3" id="KW-1185">Reference proteome</keyword>
<comment type="caution">
    <text evidence="2">The sequence shown here is derived from an EMBL/GenBank/DDBJ whole genome shotgun (WGS) entry which is preliminary data.</text>
</comment>
<dbReference type="Pfam" id="PF08310">
    <property type="entry name" value="LGFP"/>
    <property type="match status" value="2"/>
</dbReference>
<dbReference type="AlphaFoldDB" id="A0A846X1I5"/>
<organism evidence="2 3">
    <name type="scientific">Tsukamurella spumae</name>
    <dbReference type="NCBI Taxonomy" id="44753"/>
    <lineage>
        <taxon>Bacteria</taxon>
        <taxon>Bacillati</taxon>
        <taxon>Actinomycetota</taxon>
        <taxon>Actinomycetes</taxon>
        <taxon>Mycobacteriales</taxon>
        <taxon>Tsukamurellaceae</taxon>
        <taxon>Tsukamurella</taxon>
    </lineage>
</organism>
<gene>
    <name evidence="2" type="ORF">HF999_13860</name>
</gene>
<feature type="signal peptide" evidence="1">
    <location>
        <begin position="1"/>
        <end position="34"/>
    </location>
</feature>
<reference evidence="2 3" key="1">
    <citation type="submission" date="2020-04" db="EMBL/GenBank/DDBJ databases">
        <title>MicrobeNet Type strains.</title>
        <authorList>
            <person name="Nicholson A.C."/>
        </authorList>
    </citation>
    <scope>NUCLEOTIDE SEQUENCE [LARGE SCALE GENOMIC DNA]</scope>
    <source>
        <strain evidence="2 3">DSM 44113</strain>
    </source>
</reference>
<feature type="chain" id="PRO_5032824895" evidence="1">
    <location>
        <begin position="35"/>
        <end position="221"/>
    </location>
</feature>
<evidence type="ECO:0000256" key="1">
    <source>
        <dbReference type="SAM" id="SignalP"/>
    </source>
</evidence>